<evidence type="ECO:0000313" key="4">
    <source>
        <dbReference type="EMBL" id="CAD7233003.1"/>
    </source>
</evidence>
<dbReference type="GO" id="GO:0004364">
    <property type="term" value="F:glutathione transferase activity"/>
    <property type="evidence" value="ECO:0007669"/>
    <property type="project" value="UniProtKB-EC"/>
</dbReference>
<dbReference type="GO" id="GO:0006749">
    <property type="term" value="P:glutathione metabolic process"/>
    <property type="evidence" value="ECO:0007669"/>
    <property type="project" value="TreeGrafter"/>
</dbReference>
<dbReference type="FunFam" id="1.20.1050.10:FF:000030">
    <property type="entry name" value="Glutathione S-transferase S1"/>
    <property type="match status" value="1"/>
</dbReference>
<dbReference type="InterPro" id="IPR050213">
    <property type="entry name" value="GST_superfamily"/>
</dbReference>
<dbReference type="AlphaFoldDB" id="A0A7R8WQ26"/>
<gene>
    <name evidence="4" type="ORF">CTOB1V02_LOCUS10828</name>
</gene>
<dbReference type="InterPro" id="IPR004046">
    <property type="entry name" value="GST_C"/>
</dbReference>
<proteinExistence type="inferred from homology"/>
<dbReference type="SUPFAM" id="SSF47616">
    <property type="entry name" value="GST C-terminal domain-like"/>
    <property type="match status" value="1"/>
</dbReference>
<dbReference type="PANTHER" id="PTHR11571">
    <property type="entry name" value="GLUTATHIONE S-TRANSFERASE"/>
    <property type="match status" value="1"/>
</dbReference>
<dbReference type="SFLD" id="SFLDG00363">
    <property type="entry name" value="AMPS_(cytGST):_Alpha-__Mu-__Pi"/>
    <property type="match status" value="1"/>
</dbReference>
<accession>A0A7R8WQ26</accession>
<dbReference type="CDD" id="cd03039">
    <property type="entry name" value="GST_N_Sigma_like"/>
    <property type="match status" value="1"/>
</dbReference>
<dbReference type="InterPro" id="IPR010987">
    <property type="entry name" value="Glutathione-S-Trfase_C-like"/>
</dbReference>
<dbReference type="PROSITE" id="PS50404">
    <property type="entry name" value="GST_NTER"/>
    <property type="match status" value="1"/>
</dbReference>
<dbReference type="CDD" id="cd03192">
    <property type="entry name" value="GST_C_Sigma_like"/>
    <property type="match status" value="1"/>
</dbReference>
<dbReference type="OrthoDB" id="414243at2759"/>
<name>A0A7R8WQ26_9CRUS</name>
<evidence type="ECO:0000256" key="2">
    <source>
        <dbReference type="ARBA" id="ARBA00038317"/>
    </source>
</evidence>
<dbReference type="SFLD" id="SFLDG01205">
    <property type="entry name" value="AMPS.1"/>
    <property type="match status" value="1"/>
</dbReference>
<dbReference type="InterPro" id="IPR004045">
    <property type="entry name" value="Glutathione_S-Trfase_N"/>
</dbReference>
<evidence type="ECO:0000256" key="1">
    <source>
        <dbReference type="ARBA" id="ARBA00012452"/>
    </source>
</evidence>
<sequence>MTVYKLIYFDIAGRGEVPRLVLAQSGLQWEDYRIKKDEWPELKKKMPFGQVPALEFDGTILAQGNAISRFIARKGGLVGETELESAQCDMWVDYCMDLAMLYIKWKYGKEEEKPELGKKLFEEFLPNFMKKTSGQINANGGWLVGKKITWADLTLFHFMELMALQKPDVLEGQDELNAFHTRVKSQQPLSEYLGKRGPLQ</sequence>
<dbReference type="FunFam" id="3.40.30.10:FF:000035">
    <property type="entry name" value="hematopoietic prostaglandin D synthase"/>
    <property type="match status" value="1"/>
</dbReference>
<organism evidence="4">
    <name type="scientific">Cyprideis torosa</name>
    <dbReference type="NCBI Taxonomy" id="163714"/>
    <lineage>
        <taxon>Eukaryota</taxon>
        <taxon>Metazoa</taxon>
        <taxon>Ecdysozoa</taxon>
        <taxon>Arthropoda</taxon>
        <taxon>Crustacea</taxon>
        <taxon>Oligostraca</taxon>
        <taxon>Ostracoda</taxon>
        <taxon>Podocopa</taxon>
        <taxon>Podocopida</taxon>
        <taxon>Cytherocopina</taxon>
        <taxon>Cytheroidea</taxon>
        <taxon>Cytherideidae</taxon>
        <taxon>Cyprideis</taxon>
    </lineage>
</organism>
<comment type="catalytic activity">
    <reaction evidence="3">
        <text>RX + glutathione = an S-substituted glutathione + a halide anion + H(+)</text>
        <dbReference type="Rhea" id="RHEA:16437"/>
        <dbReference type="ChEBI" id="CHEBI:15378"/>
        <dbReference type="ChEBI" id="CHEBI:16042"/>
        <dbReference type="ChEBI" id="CHEBI:17792"/>
        <dbReference type="ChEBI" id="CHEBI:57925"/>
        <dbReference type="ChEBI" id="CHEBI:90779"/>
        <dbReference type="EC" id="2.5.1.18"/>
    </reaction>
</comment>
<dbReference type="SUPFAM" id="SSF52833">
    <property type="entry name" value="Thioredoxin-like"/>
    <property type="match status" value="1"/>
</dbReference>
<dbReference type="EC" id="2.5.1.18" evidence="1"/>
<comment type="similarity">
    <text evidence="2">Belongs to the GST superfamily. Sigma family.</text>
</comment>
<dbReference type="SFLD" id="SFLDS00019">
    <property type="entry name" value="Glutathione_Transferase_(cytos"/>
    <property type="match status" value="1"/>
</dbReference>
<dbReference type="Pfam" id="PF02798">
    <property type="entry name" value="GST_N"/>
    <property type="match status" value="1"/>
</dbReference>
<dbReference type="InterPro" id="IPR036249">
    <property type="entry name" value="Thioredoxin-like_sf"/>
</dbReference>
<evidence type="ECO:0000256" key="3">
    <source>
        <dbReference type="ARBA" id="ARBA00047960"/>
    </source>
</evidence>
<dbReference type="EMBL" id="OB665486">
    <property type="protein sequence ID" value="CAD7233003.1"/>
    <property type="molecule type" value="Genomic_DNA"/>
</dbReference>
<protein>
    <recommendedName>
        <fullName evidence="1">glutathione transferase</fullName>
        <ecNumber evidence="1">2.5.1.18</ecNumber>
    </recommendedName>
</protein>
<dbReference type="PROSITE" id="PS50405">
    <property type="entry name" value="GST_CTER"/>
    <property type="match status" value="1"/>
</dbReference>
<dbReference type="Pfam" id="PF14497">
    <property type="entry name" value="GST_C_3"/>
    <property type="match status" value="1"/>
</dbReference>
<dbReference type="PANTHER" id="PTHR11571:SF150">
    <property type="entry name" value="GLUTATHIONE S-TRANSFERASE"/>
    <property type="match status" value="1"/>
</dbReference>
<reference evidence="4" key="1">
    <citation type="submission" date="2020-11" db="EMBL/GenBank/DDBJ databases">
        <authorList>
            <person name="Tran Van P."/>
        </authorList>
    </citation>
    <scope>NUCLEOTIDE SEQUENCE</scope>
</reference>
<dbReference type="InterPro" id="IPR036282">
    <property type="entry name" value="Glutathione-S-Trfase_C_sf"/>
</dbReference>
<dbReference type="Gene3D" id="1.20.1050.10">
    <property type="match status" value="1"/>
</dbReference>
<dbReference type="InterPro" id="IPR040079">
    <property type="entry name" value="Glutathione_S-Trfase"/>
</dbReference>
<dbReference type="GO" id="GO:0004602">
    <property type="term" value="F:glutathione peroxidase activity"/>
    <property type="evidence" value="ECO:0007669"/>
    <property type="project" value="UniProtKB-ARBA"/>
</dbReference>
<dbReference type="Gene3D" id="3.40.30.10">
    <property type="entry name" value="Glutaredoxin"/>
    <property type="match status" value="1"/>
</dbReference>